<accession>A0A9D4MSD5</accession>
<dbReference type="Proteomes" id="UP000828390">
    <property type="component" value="Unassembled WGS sequence"/>
</dbReference>
<evidence type="ECO:0000313" key="1">
    <source>
        <dbReference type="EMBL" id="KAH3881350.1"/>
    </source>
</evidence>
<comment type="caution">
    <text evidence="1">The sequence shown here is derived from an EMBL/GenBank/DDBJ whole genome shotgun (WGS) entry which is preliminary data.</text>
</comment>
<organism evidence="1 2">
    <name type="scientific">Dreissena polymorpha</name>
    <name type="common">Zebra mussel</name>
    <name type="synonym">Mytilus polymorpha</name>
    <dbReference type="NCBI Taxonomy" id="45954"/>
    <lineage>
        <taxon>Eukaryota</taxon>
        <taxon>Metazoa</taxon>
        <taxon>Spiralia</taxon>
        <taxon>Lophotrochozoa</taxon>
        <taxon>Mollusca</taxon>
        <taxon>Bivalvia</taxon>
        <taxon>Autobranchia</taxon>
        <taxon>Heteroconchia</taxon>
        <taxon>Euheterodonta</taxon>
        <taxon>Imparidentia</taxon>
        <taxon>Neoheterodontei</taxon>
        <taxon>Myida</taxon>
        <taxon>Dreissenoidea</taxon>
        <taxon>Dreissenidae</taxon>
        <taxon>Dreissena</taxon>
    </lineage>
</organism>
<evidence type="ECO:0000313" key="2">
    <source>
        <dbReference type="Proteomes" id="UP000828390"/>
    </source>
</evidence>
<dbReference type="EMBL" id="JAIWYP010000001">
    <property type="protein sequence ID" value="KAH3881350.1"/>
    <property type="molecule type" value="Genomic_DNA"/>
</dbReference>
<reference evidence="1" key="2">
    <citation type="submission" date="2020-11" db="EMBL/GenBank/DDBJ databases">
        <authorList>
            <person name="McCartney M.A."/>
            <person name="Auch B."/>
            <person name="Kono T."/>
            <person name="Mallez S."/>
            <person name="Becker A."/>
            <person name="Gohl D.M."/>
            <person name="Silverstein K.A.T."/>
            <person name="Koren S."/>
            <person name="Bechman K.B."/>
            <person name="Herman A."/>
            <person name="Abrahante J.E."/>
            <person name="Garbe J."/>
        </authorList>
    </citation>
    <scope>NUCLEOTIDE SEQUENCE</scope>
    <source>
        <strain evidence="1">Duluth1</strain>
        <tissue evidence="1">Whole animal</tissue>
    </source>
</reference>
<proteinExistence type="predicted"/>
<protein>
    <submittedName>
        <fullName evidence="1">Uncharacterized protein</fullName>
    </submittedName>
</protein>
<gene>
    <name evidence="1" type="ORF">DPMN_005275</name>
</gene>
<keyword evidence="2" id="KW-1185">Reference proteome</keyword>
<reference evidence="1" key="1">
    <citation type="journal article" date="2019" name="bioRxiv">
        <title>The Genome of the Zebra Mussel, Dreissena polymorpha: A Resource for Invasive Species Research.</title>
        <authorList>
            <person name="McCartney M.A."/>
            <person name="Auch B."/>
            <person name="Kono T."/>
            <person name="Mallez S."/>
            <person name="Zhang Y."/>
            <person name="Obille A."/>
            <person name="Becker A."/>
            <person name="Abrahante J.E."/>
            <person name="Garbe J."/>
            <person name="Badalamenti J.P."/>
            <person name="Herman A."/>
            <person name="Mangelson H."/>
            <person name="Liachko I."/>
            <person name="Sullivan S."/>
            <person name="Sone E.D."/>
            <person name="Koren S."/>
            <person name="Silverstein K.A.T."/>
            <person name="Beckman K.B."/>
            <person name="Gohl D.M."/>
        </authorList>
    </citation>
    <scope>NUCLEOTIDE SEQUENCE</scope>
    <source>
        <strain evidence="1">Duluth1</strain>
        <tissue evidence="1">Whole animal</tissue>
    </source>
</reference>
<dbReference type="AlphaFoldDB" id="A0A9D4MSD5"/>
<name>A0A9D4MSD5_DREPO</name>
<sequence length="56" mass="6336">MEPSRIITNQHVSFELPKTWPPGAPSTDVPGPTKIDTQLHGGYKIQMPNRVEYDPY</sequence>